<dbReference type="AlphaFoldDB" id="A0A6L2M3X5"/>
<evidence type="ECO:0008006" key="2">
    <source>
        <dbReference type="Google" id="ProtNLM"/>
    </source>
</evidence>
<accession>A0A6L2M3X5</accession>
<dbReference type="EMBL" id="BKCJ010005536">
    <property type="protein sequence ID" value="GEU67284.1"/>
    <property type="molecule type" value="Genomic_DNA"/>
</dbReference>
<proteinExistence type="predicted"/>
<organism evidence="1">
    <name type="scientific">Tanacetum cinerariifolium</name>
    <name type="common">Dalmatian daisy</name>
    <name type="synonym">Chrysanthemum cinerariifolium</name>
    <dbReference type="NCBI Taxonomy" id="118510"/>
    <lineage>
        <taxon>Eukaryota</taxon>
        <taxon>Viridiplantae</taxon>
        <taxon>Streptophyta</taxon>
        <taxon>Embryophyta</taxon>
        <taxon>Tracheophyta</taxon>
        <taxon>Spermatophyta</taxon>
        <taxon>Magnoliopsida</taxon>
        <taxon>eudicotyledons</taxon>
        <taxon>Gunneridae</taxon>
        <taxon>Pentapetalae</taxon>
        <taxon>asterids</taxon>
        <taxon>campanulids</taxon>
        <taxon>Asterales</taxon>
        <taxon>Asteraceae</taxon>
        <taxon>Asteroideae</taxon>
        <taxon>Anthemideae</taxon>
        <taxon>Anthemidinae</taxon>
        <taxon>Tanacetum</taxon>
    </lineage>
</organism>
<gene>
    <name evidence="1" type="ORF">Tci_039262</name>
</gene>
<protein>
    <recommendedName>
        <fullName evidence="2">Reverse transcriptase domain-containing protein</fullName>
    </recommendedName>
</protein>
<sequence>MSSSLHPTITPSGFDMKNAFSSMNILNYTPASSATPRSTSFNPSGDSKDSIIPPAFSPFYNNPYMKDVQAFYAKESPIPSPAHITPPTVLTPSLVLPPSLLFDPRYSFVPKELFPPKKKICLPSLSSTDLSNPSRKQACILVPPSFSFYTPTPPQIF</sequence>
<comment type="caution">
    <text evidence="1">The sequence shown here is derived from an EMBL/GenBank/DDBJ whole genome shotgun (WGS) entry which is preliminary data.</text>
</comment>
<reference evidence="1" key="1">
    <citation type="journal article" date="2019" name="Sci. Rep.">
        <title>Draft genome of Tanacetum cinerariifolium, the natural source of mosquito coil.</title>
        <authorList>
            <person name="Yamashiro T."/>
            <person name="Shiraishi A."/>
            <person name="Satake H."/>
            <person name="Nakayama K."/>
        </authorList>
    </citation>
    <scope>NUCLEOTIDE SEQUENCE</scope>
</reference>
<name>A0A6L2M3X5_TANCI</name>
<evidence type="ECO:0000313" key="1">
    <source>
        <dbReference type="EMBL" id="GEU67284.1"/>
    </source>
</evidence>